<name>A0AAE3IAV5_9EURY</name>
<dbReference type="InterPro" id="IPR036259">
    <property type="entry name" value="MFS_trans_sf"/>
</dbReference>
<proteinExistence type="predicted"/>
<organism evidence="2 4">
    <name type="scientific">Halapricum hydrolyticum</name>
    <dbReference type="NCBI Taxonomy" id="2979991"/>
    <lineage>
        <taxon>Archaea</taxon>
        <taxon>Methanobacteriati</taxon>
        <taxon>Methanobacteriota</taxon>
        <taxon>Stenosarchaea group</taxon>
        <taxon>Halobacteria</taxon>
        <taxon>Halobacteriales</taxon>
        <taxon>Haloarculaceae</taxon>
        <taxon>Halapricum</taxon>
    </lineage>
</organism>
<dbReference type="RefSeq" id="WP_315908485.1">
    <property type="nucleotide sequence ID" value="NZ_JAOPKC010000004.1"/>
</dbReference>
<evidence type="ECO:0000313" key="1">
    <source>
        <dbReference type="EMBL" id="MCU4717725.1"/>
    </source>
</evidence>
<accession>A0AAE3IAV5</accession>
<evidence type="ECO:0000313" key="3">
    <source>
        <dbReference type="Proteomes" id="UP001208186"/>
    </source>
</evidence>
<dbReference type="SUPFAM" id="SSF103473">
    <property type="entry name" value="MFS general substrate transporter"/>
    <property type="match status" value="1"/>
</dbReference>
<dbReference type="Proteomes" id="UP001208186">
    <property type="component" value="Unassembled WGS sequence"/>
</dbReference>
<comment type="caution">
    <text evidence="2">The sequence shown here is derived from an EMBL/GenBank/DDBJ whole genome shotgun (WGS) entry which is preliminary data.</text>
</comment>
<dbReference type="Gene3D" id="1.20.1250.20">
    <property type="entry name" value="MFS general substrate transporter like domains"/>
    <property type="match status" value="1"/>
</dbReference>
<dbReference type="AlphaFoldDB" id="A0AAE3IAV5"/>
<evidence type="ECO:0000313" key="2">
    <source>
        <dbReference type="EMBL" id="MCU4726746.1"/>
    </source>
</evidence>
<keyword evidence="3" id="KW-1185">Reference proteome</keyword>
<dbReference type="EMBL" id="JAOPKD010000005">
    <property type="protein sequence ID" value="MCU4726746.1"/>
    <property type="molecule type" value="Genomic_DNA"/>
</dbReference>
<evidence type="ECO:0000313" key="4">
    <source>
        <dbReference type="Proteomes" id="UP001209746"/>
    </source>
</evidence>
<dbReference type="Proteomes" id="UP001209746">
    <property type="component" value="Unassembled WGS sequence"/>
</dbReference>
<dbReference type="EMBL" id="JAOPKC010000004">
    <property type="protein sequence ID" value="MCU4717725.1"/>
    <property type="molecule type" value="Genomic_DNA"/>
</dbReference>
<gene>
    <name evidence="2" type="ORF">OB914_07165</name>
    <name evidence="1" type="ORF">OB916_06560</name>
</gene>
<reference evidence="2" key="1">
    <citation type="submission" date="2023-02" db="EMBL/GenBank/DDBJ databases">
        <title>Enrichment on poylsaccharides allowed isolation of novel metabolic and taxonomic groups of Haloarchaea.</title>
        <authorList>
            <person name="Sorokin D.Y."/>
            <person name="Elcheninov A.G."/>
            <person name="Khizhniak T.V."/>
            <person name="Kolganova T.V."/>
            <person name="Kublanov I.V."/>
        </authorList>
    </citation>
    <scope>NUCLEOTIDE SEQUENCE</scope>
    <source>
        <strain evidence="1 3">HArc-curdl5-1</strain>
        <strain evidence="2">HArc-curdl7</strain>
    </source>
</reference>
<protein>
    <submittedName>
        <fullName evidence="2">Uncharacterized protein</fullName>
    </submittedName>
</protein>
<sequence length="88" mass="9654">MFVDSQLVDGFESLLRGDSYHHVYLTYFAASNDLVSFRNAFFEDVGLTGSQMGLLVAGGLVAQPVWGVLADRFSCSPVRAWPCSQQCT</sequence>